<accession>A0AB34J3N4</accession>
<feature type="region of interest" description="Disordered" evidence="1">
    <location>
        <begin position="50"/>
        <end position="79"/>
    </location>
</feature>
<feature type="region of interest" description="Disordered" evidence="1">
    <location>
        <begin position="384"/>
        <end position="419"/>
    </location>
</feature>
<evidence type="ECO:0008006" key="4">
    <source>
        <dbReference type="Google" id="ProtNLM"/>
    </source>
</evidence>
<evidence type="ECO:0000313" key="2">
    <source>
        <dbReference type="EMBL" id="KAL1511952.1"/>
    </source>
</evidence>
<gene>
    <name evidence="2" type="ORF">AB1Y20_005232</name>
</gene>
<evidence type="ECO:0000256" key="1">
    <source>
        <dbReference type="SAM" id="MobiDB-lite"/>
    </source>
</evidence>
<proteinExistence type="predicted"/>
<name>A0AB34J3N4_PRYPA</name>
<dbReference type="Proteomes" id="UP001515480">
    <property type="component" value="Unassembled WGS sequence"/>
</dbReference>
<keyword evidence="3" id="KW-1185">Reference proteome</keyword>
<reference evidence="2 3" key="1">
    <citation type="journal article" date="2024" name="Science">
        <title>Giant polyketide synthase enzymes in the biosynthesis of giant marine polyether toxins.</title>
        <authorList>
            <person name="Fallon T.R."/>
            <person name="Shende V.V."/>
            <person name="Wierzbicki I.H."/>
            <person name="Pendleton A.L."/>
            <person name="Watervoot N.F."/>
            <person name="Auber R.P."/>
            <person name="Gonzalez D.J."/>
            <person name="Wisecaver J.H."/>
            <person name="Moore B.S."/>
        </authorList>
    </citation>
    <scope>NUCLEOTIDE SEQUENCE [LARGE SCALE GENOMIC DNA]</scope>
    <source>
        <strain evidence="2 3">12B1</strain>
    </source>
</reference>
<feature type="region of interest" description="Disordered" evidence="1">
    <location>
        <begin position="1"/>
        <end position="25"/>
    </location>
</feature>
<dbReference type="AlphaFoldDB" id="A0AB34J3N4"/>
<dbReference type="EMBL" id="JBGBPQ010000013">
    <property type="protein sequence ID" value="KAL1511952.1"/>
    <property type="molecule type" value="Genomic_DNA"/>
</dbReference>
<organism evidence="2 3">
    <name type="scientific">Prymnesium parvum</name>
    <name type="common">Toxic golden alga</name>
    <dbReference type="NCBI Taxonomy" id="97485"/>
    <lineage>
        <taxon>Eukaryota</taxon>
        <taxon>Haptista</taxon>
        <taxon>Haptophyta</taxon>
        <taxon>Prymnesiophyceae</taxon>
        <taxon>Prymnesiales</taxon>
        <taxon>Prymnesiaceae</taxon>
        <taxon>Prymnesium</taxon>
    </lineage>
</organism>
<sequence length="483" mass="53841">MACAPSELAPSLPHSEGMAPPATRSELLERRRAESKHDLQGLYDMWEHANPVWAQRRTGSAPSTSLEGRDGATVPGSRRAMLQERKVKAREMAMRSCNFTEAVKERMCAQEPNQLITSISRQTKDPTTGWVEEPCHGGSRSSMMRERREKLVSSLQAASELSHATQDERVQLRVDQEIQALLEAPPGRSRAGLLAARREERASQSEEIAFAHVVEPVELFSAQDAPFWEFDQSKGQSGKEEAATTQSHEELKTARKWHAKPEMYPRVHPDHPRFADPFKLTTKEARYLHGKLSSGPRKSQRGYLPESLKFADKVTSTPAPSLSLVQRPKMAERPHFRQFTDPHFKYAMASPKEEVTYLANPAMADGYEFLQPLYSSFTKSKLFETPKLPPRPTGGARADRPWTTPTGTHMLPEDPSKSCFSTTGTTFRTKSLTTGQEVALQPLSMSRLTMKGTRGGSARPVRSGGFQLVLSMQAQEPLTATEA</sequence>
<protein>
    <recommendedName>
        <fullName evidence="4">Ribosome biogenesis protein NOP53</fullName>
    </recommendedName>
</protein>
<feature type="region of interest" description="Disordered" evidence="1">
    <location>
        <begin position="123"/>
        <end position="143"/>
    </location>
</feature>
<feature type="compositionally biased region" description="Polar residues" evidence="1">
    <location>
        <begin position="57"/>
        <end position="66"/>
    </location>
</feature>
<evidence type="ECO:0000313" key="3">
    <source>
        <dbReference type="Proteomes" id="UP001515480"/>
    </source>
</evidence>
<comment type="caution">
    <text evidence="2">The sequence shown here is derived from an EMBL/GenBank/DDBJ whole genome shotgun (WGS) entry which is preliminary data.</text>
</comment>